<dbReference type="Proteomes" id="UP000289269">
    <property type="component" value="Unassembled WGS sequence"/>
</dbReference>
<evidence type="ECO:0000256" key="1">
    <source>
        <dbReference type="SAM" id="Phobius"/>
    </source>
</evidence>
<proteinExistence type="predicted"/>
<evidence type="ECO:0000313" key="3">
    <source>
        <dbReference type="EMBL" id="RWZ78000.1"/>
    </source>
</evidence>
<name>A0A4Q0AG91_9BACT</name>
<feature type="chain" id="PRO_5020442495" evidence="2">
    <location>
        <begin position="32"/>
        <end position="141"/>
    </location>
</feature>
<feature type="transmembrane region" description="Helical" evidence="1">
    <location>
        <begin position="115"/>
        <end position="137"/>
    </location>
</feature>
<organism evidence="3 4">
    <name type="scientific">Candidatus Chaera renei</name>
    <dbReference type="NCBI Taxonomy" id="2506947"/>
    <lineage>
        <taxon>Bacteria</taxon>
        <taxon>Candidatus Saccharimonadota</taxon>
        <taxon>Candidatus Saccharimonadia</taxon>
        <taxon>Candidatus Saccharimonadales</taxon>
        <taxon>Candidatus Saccharimonadaceae</taxon>
        <taxon>Candidatus Chaera</taxon>
    </lineage>
</organism>
<keyword evidence="2" id="KW-0732">Signal</keyword>
<keyword evidence="1" id="KW-0472">Membrane</keyword>
<feature type="signal peptide" evidence="2">
    <location>
        <begin position="1"/>
        <end position="31"/>
    </location>
</feature>
<protein>
    <submittedName>
        <fullName evidence="3">Uncharacterized protein</fullName>
    </submittedName>
</protein>
<feature type="transmembrane region" description="Helical" evidence="1">
    <location>
        <begin position="69"/>
        <end position="94"/>
    </location>
</feature>
<gene>
    <name evidence="3" type="ORF">EOT04_03395</name>
</gene>
<keyword evidence="1" id="KW-1133">Transmembrane helix</keyword>
<dbReference type="InterPro" id="IPR043993">
    <property type="entry name" value="T4SS_pilin"/>
</dbReference>
<reference evidence="3" key="1">
    <citation type="submission" date="2019-01" db="EMBL/GenBank/DDBJ databases">
        <title>Genomic signatures and co-occurrence patterns of the ultra-small Saccharimodia (Patescibacteria phylum) suggest a symbiotic lifestyle.</title>
        <authorList>
            <person name="Lemos L."/>
            <person name="Medeiros J."/>
            <person name="Andreote F."/>
            <person name="Fernandes G."/>
            <person name="Varani A."/>
            <person name="Oliveira G."/>
            <person name="Pylro V."/>
        </authorList>
    </citation>
    <scope>NUCLEOTIDE SEQUENCE [LARGE SCALE GENOMIC DNA]</scope>
    <source>
        <strain evidence="3">AMD01</strain>
    </source>
</reference>
<dbReference type="EMBL" id="SCKW01000053">
    <property type="protein sequence ID" value="RWZ78000.1"/>
    <property type="molecule type" value="Genomic_DNA"/>
</dbReference>
<evidence type="ECO:0000313" key="4">
    <source>
        <dbReference type="Proteomes" id="UP000289269"/>
    </source>
</evidence>
<dbReference type="Pfam" id="PF18895">
    <property type="entry name" value="T4SS_pilin"/>
    <property type="match status" value="1"/>
</dbReference>
<keyword evidence="1" id="KW-0812">Transmembrane</keyword>
<dbReference type="AlphaFoldDB" id="A0A4Q0AG91"/>
<evidence type="ECO:0000256" key="2">
    <source>
        <dbReference type="SAM" id="SignalP"/>
    </source>
</evidence>
<sequence>MSRLAPRLKLWLTGLAALAALGLAAPAPVYAHTGTPCPAPNVLLLPAWYNNLTIQPNCNQPDLHKLEDIWVIVLNVIEMLMKALGYLSAGFIVWGGFRYMKSQGDPNMVAGAKNTIFNAAIGLVIAIGSVAMVRFVVGLIK</sequence>
<keyword evidence="4" id="KW-1185">Reference proteome</keyword>
<comment type="caution">
    <text evidence="3">The sequence shown here is derived from an EMBL/GenBank/DDBJ whole genome shotgun (WGS) entry which is preliminary data.</text>
</comment>
<accession>A0A4Q0AG91</accession>